<evidence type="ECO:0000256" key="11">
    <source>
        <dbReference type="ARBA" id="ARBA00039021"/>
    </source>
</evidence>
<dbReference type="Gene3D" id="3.30.1360.60">
    <property type="entry name" value="Glucose permease domain IIB"/>
    <property type="match status" value="1"/>
</dbReference>
<sequence>MEKTAALASHILQGIGGEKNIQRLENCMTRVRVEVHDDDQLDIAHLKQLPGVSGYVKQGQQHQLIVGPEKRRRSLMPCAH</sequence>
<evidence type="ECO:0000256" key="15">
    <source>
        <dbReference type="PROSITE-ProRule" id="PRU00421"/>
    </source>
</evidence>
<gene>
    <name evidence="17" type="ORF">NCTC10005_02658</name>
</gene>
<protein>
    <recommendedName>
        <fullName evidence="12">PTS system N-acetylmuramic acid-specific EIIBC component</fullName>
        <ecNumber evidence="11">2.7.1.192</ecNumber>
    </recommendedName>
    <alternativeName>
        <fullName evidence="13">EIIBC-MurNAc</fullName>
    </alternativeName>
</protein>
<feature type="domain" description="PTS EIIB type-1" evidence="16">
    <location>
        <begin position="5"/>
        <end position="80"/>
    </location>
</feature>
<organism evidence="17 18">
    <name type="scientific">Enterobacter cloacae</name>
    <dbReference type="NCBI Taxonomy" id="550"/>
    <lineage>
        <taxon>Bacteria</taxon>
        <taxon>Pseudomonadati</taxon>
        <taxon>Pseudomonadota</taxon>
        <taxon>Gammaproteobacteria</taxon>
        <taxon>Enterobacterales</taxon>
        <taxon>Enterobacteriaceae</taxon>
        <taxon>Enterobacter</taxon>
        <taxon>Enterobacter cloacae complex</taxon>
    </lineage>
</organism>
<dbReference type="GO" id="GO:0005886">
    <property type="term" value="C:plasma membrane"/>
    <property type="evidence" value="ECO:0007669"/>
    <property type="project" value="UniProtKB-SubCell"/>
</dbReference>
<dbReference type="GO" id="GO:0008982">
    <property type="term" value="F:protein-N(PI)-phosphohistidine-sugar phosphotransferase activity"/>
    <property type="evidence" value="ECO:0007669"/>
    <property type="project" value="InterPro"/>
</dbReference>
<evidence type="ECO:0000259" key="16">
    <source>
        <dbReference type="PROSITE" id="PS51098"/>
    </source>
</evidence>
<dbReference type="Proteomes" id="UP000255106">
    <property type="component" value="Unassembled WGS sequence"/>
</dbReference>
<evidence type="ECO:0000256" key="6">
    <source>
        <dbReference type="ARBA" id="ARBA00022683"/>
    </source>
</evidence>
<evidence type="ECO:0000256" key="4">
    <source>
        <dbReference type="ARBA" id="ARBA00022597"/>
    </source>
</evidence>
<dbReference type="PANTHER" id="PTHR30175:SF3">
    <property type="entry name" value="PTS SYSTEM N-ACETYLMURAMIC ACID-SPECIFIC EIIBC COMPONENT"/>
    <property type="match status" value="1"/>
</dbReference>
<evidence type="ECO:0000256" key="3">
    <source>
        <dbReference type="ARBA" id="ARBA00022475"/>
    </source>
</evidence>
<comment type="subcellular location">
    <subcellularLocation>
        <location evidence="1">Cell membrane</location>
        <topology evidence="1">Multi-pass membrane protein</topology>
    </subcellularLocation>
</comment>
<evidence type="ECO:0000313" key="17">
    <source>
        <dbReference type="EMBL" id="STQ09927.1"/>
    </source>
</evidence>
<evidence type="ECO:0000256" key="14">
    <source>
        <dbReference type="ARBA" id="ARBA00048265"/>
    </source>
</evidence>
<feature type="active site" description="Phosphocysteine intermediate; for EIIB activity" evidence="15">
    <location>
        <position position="27"/>
    </location>
</feature>
<dbReference type="InterPro" id="IPR050558">
    <property type="entry name" value="PTS_Sugar-Specific_Components"/>
</dbReference>
<dbReference type="FunFam" id="3.30.1360.60:FF:000001">
    <property type="entry name" value="PTS system glucose-specific IIBC component PtsG"/>
    <property type="match status" value="1"/>
</dbReference>
<keyword evidence="6" id="KW-0598">Phosphotransferase system</keyword>
<dbReference type="PROSITE" id="PS51098">
    <property type="entry name" value="PTS_EIIB_TYPE_1"/>
    <property type="match status" value="1"/>
</dbReference>
<dbReference type="SUPFAM" id="SSF55604">
    <property type="entry name" value="Glucose permease domain IIB"/>
    <property type="match status" value="1"/>
</dbReference>
<dbReference type="EMBL" id="UGJB01000004">
    <property type="protein sequence ID" value="STQ09927.1"/>
    <property type="molecule type" value="Genomic_DNA"/>
</dbReference>
<dbReference type="EC" id="2.7.1.192" evidence="11"/>
<name>A0A377LU59_ENTCL</name>
<evidence type="ECO:0000256" key="10">
    <source>
        <dbReference type="ARBA" id="ARBA00023136"/>
    </source>
</evidence>
<comment type="catalytic activity">
    <reaction evidence="14">
        <text>N-acetyl-beta-D-muramate(out) + N(pros)-phospho-L-histidyl-[protein] = N-acetyl-beta-D-muramate 6-phosphate(in) + L-histidyl-[protein]</text>
        <dbReference type="Rhea" id="RHEA:33399"/>
        <dbReference type="Rhea" id="RHEA-COMP:9745"/>
        <dbReference type="Rhea" id="RHEA-COMP:9746"/>
        <dbReference type="ChEBI" id="CHEBI:29979"/>
        <dbReference type="ChEBI" id="CHEBI:58721"/>
        <dbReference type="ChEBI" id="CHEBI:64837"/>
        <dbReference type="ChEBI" id="CHEBI:64848"/>
        <dbReference type="EC" id="2.7.1.192"/>
    </reaction>
</comment>
<proteinExistence type="predicted"/>
<keyword evidence="7" id="KW-0812">Transmembrane</keyword>
<dbReference type="AlphaFoldDB" id="A0A377LU59"/>
<keyword evidence="4" id="KW-0762">Sugar transport</keyword>
<keyword evidence="5" id="KW-0808">Transferase</keyword>
<keyword evidence="10" id="KW-0472">Membrane</keyword>
<evidence type="ECO:0000256" key="2">
    <source>
        <dbReference type="ARBA" id="ARBA00022448"/>
    </source>
</evidence>
<keyword evidence="3" id="KW-1003">Cell membrane</keyword>
<keyword evidence="8" id="KW-0418">Kinase</keyword>
<dbReference type="GO" id="GO:0009401">
    <property type="term" value="P:phosphoenolpyruvate-dependent sugar phosphotransferase system"/>
    <property type="evidence" value="ECO:0007669"/>
    <property type="project" value="UniProtKB-KW"/>
</dbReference>
<dbReference type="GO" id="GO:0016301">
    <property type="term" value="F:kinase activity"/>
    <property type="evidence" value="ECO:0007669"/>
    <property type="project" value="UniProtKB-KW"/>
</dbReference>
<evidence type="ECO:0000256" key="1">
    <source>
        <dbReference type="ARBA" id="ARBA00004651"/>
    </source>
</evidence>
<dbReference type="PANTHER" id="PTHR30175">
    <property type="entry name" value="PHOSPHOTRANSFERASE SYSTEM TRANSPORT PROTEIN"/>
    <property type="match status" value="1"/>
</dbReference>
<dbReference type="Pfam" id="PF00367">
    <property type="entry name" value="PTS_EIIB"/>
    <property type="match status" value="1"/>
</dbReference>
<reference evidence="17 18" key="1">
    <citation type="submission" date="2018-06" db="EMBL/GenBank/DDBJ databases">
        <authorList>
            <consortium name="Pathogen Informatics"/>
            <person name="Doyle S."/>
        </authorList>
    </citation>
    <scope>NUCLEOTIDE SEQUENCE [LARGE SCALE GENOMIC DNA]</scope>
    <source>
        <strain evidence="17 18">NCTC10005</strain>
    </source>
</reference>
<evidence type="ECO:0000256" key="8">
    <source>
        <dbReference type="ARBA" id="ARBA00022777"/>
    </source>
</evidence>
<dbReference type="InterPro" id="IPR001996">
    <property type="entry name" value="PTS_IIB_1"/>
</dbReference>
<evidence type="ECO:0000256" key="7">
    <source>
        <dbReference type="ARBA" id="ARBA00022692"/>
    </source>
</evidence>
<evidence type="ECO:0000313" key="18">
    <source>
        <dbReference type="Proteomes" id="UP000255106"/>
    </source>
</evidence>
<dbReference type="InterPro" id="IPR036878">
    <property type="entry name" value="Glu_permease_IIB"/>
</dbReference>
<evidence type="ECO:0000256" key="5">
    <source>
        <dbReference type="ARBA" id="ARBA00022679"/>
    </source>
</evidence>
<dbReference type="PROSITE" id="PS01035">
    <property type="entry name" value="PTS_EIIB_TYPE_1_CYS"/>
    <property type="match status" value="1"/>
</dbReference>
<evidence type="ECO:0000256" key="12">
    <source>
        <dbReference type="ARBA" id="ARBA00040399"/>
    </source>
</evidence>
<keyword evidence="2" id="KW-0813">Transport</keyword>
<keyword evidence="9" id="KW-1133">Transmembrane helix</keyword>
<dbReference type="GO" id="GO:0090588">
    <property type="term" value="F:protein-phosphocysteine-N-acetylmuramate phosphotransferase system transporter activity"/>
    <property type="evidence" value="ECO:0007669"/>
    <property type="project" value="TreeGrafter"/>
</dbReference>
<dbReference type="CDD" id="cd00212">
    <property type="entry name" value="PTS_IIB_glc"/>
    <property type="match status" value="1"/>
</dbReference>
<accession>A0A377LU59</accession>
<dbReference type="InterPro" id="IPR018113">
    <property type="entry name" value="PTrfase_EIIB_Cys"/>
</dbReference>
<evidence type="ECO:0000256" key="9">
    <source>
        <dbReference type="ARBA" id="ARBA00022989"/>
    </source>
</evidence>
<evidence type="ECO:0000256" key="13">
    <source>
        <dbReference type="ARBA" id="ARBA00043021"/>
    </source>
</evidence>